<gene>
    <name evidence="1" type="ORF">I551_7501</name>
</gene>
<proteinExistence type="predicted"/>
<evidence type="ECO:0000313" key="2">
    <source>
        <dbReference type="Proteomes" id="UP000020681"/>
    </source>
</evidence>
<protein>
    <submittedName>
        <fullName evidence="1">Uncharacterized protein</fullName>
    </submittedName>
</protein>
<dbReference type="Proteomes" id="UP000020681">
    <property type="component" value="Unassembled WGS sequence"/>
</dbReference>
<evidence type="ECO:0000313" key="1">
    <source>
        <dbReference type="EMBL" id="EUA86051.1"/>
    </source>
</evidence>
<sequence>MTHADVHTTTQPLLPPRQICAQQTMAFARASDAVKKRFPERKKP</sequence>
<comment type="caution">
    <text evidence="1">The sequence shown here is derived from an EMBL/GenBank/DDBJ whole genome shotgun (WGS) entry which is preliminary data.</text>
</comment>
<dbReference type="EMBL" id="JAOL01000184">
    <property type="protein sequence ID" value="EUA86051.1"/>
    <property type="molecule type" value="Genomic_DNA"/>
</dbReference>
<accession>A0ABP3A906</accession>
<reference evidence="1 2" key="1">
    <citation type="submission" date="2014-01" db="EMBL/GenBank/DDBJ databases">
        <authorList>
            <person name="Dobos K."/>
            <person name="Lenaerts A."/>
            <person name="Ordway D."/>
            <person name="DeGroote M.A."/>
            <person name="Parker T."/>
            <person name="Sizemore C."/>
            <person name="Tallon L.J."/>
            <person name="Sadzewicz L.K."/>
            <person name="Sengamalay N."/>
            <person name="Fraser C.M."/>
            <person name="Hine E."/>
            <person name="Shefchek K.A."/>
            <person name="Das S.P."/>
            <person name="Tettelin H."/>
        </authorList>
    </citation>
    <scope>NUCLEOTIDE SEQUENCE [LARGE SCALE GENOMIC DNA]</scope>
    <source>
        <strain evidence="1 2">Harvey</strain>
    </source>
</reference>
<organism evidence="1 2">
    <name type="scientific">Mycobacterium ulcerans str. Harvey</name>
    <dbReference type="NCBI Taxonomy" id="1299332"/>
    <lineage>
        <taxon>Bacteria</taxon>
        <taxon>Bacillati</taxon>
        <taxon>Actinomycetota</taxon>
        <taxon>Actinomycetes</taxon>
        <taxon>Mycobacteriales</taxon>
        <taxon>Mycobacteriaceae</taxon>
        <taxon>Mycobacterium</taxon>
        <taxon>Mycobacterium ulcerans group</taxon>
    </lineage>
</organism>
<keyword evidence="2" id="KW-1185">Reference proteome</keyword>
<name>A0ABP3A906_MYCUL</name>